<dbReference type="RefSeq" id="WP_018023026.1">
    <property type="nucleotide sequence ID" value="NZ_AQUX01000022.1"/>
</dbReference>
<dbReference type="SMART" id="SM00530">
    <property type="entry name" value="HTH_XRE"/>
    <property type="match status" value="1"/>
</dbReference>
<sequence>MAKTLNDFLVDHPVDRGRVEAHKDRLLAEVRAFHLRKLREQAGLTQAQLAERIGVGQRQVSKIERGDLNNAKVGTIRSYVEAVGGELTLEYVMGNQRIQVA</sequence>
<dbReference type="KEGG" id="cdo:CDOO_04995"/>
<dbReference type="PROSITE" id="PS50943">
    <property type="entry name" value="HTH_CROC1"/>
    <property type="match status" value="1"/>
</dbReference>
<name>A0A097IEV9_9CORY</name>
<gene>
    <name evidence="2" type="ORF">CDOO_04995</name>
</gene>
<dbReference type="STRING" id="558173.CDOO_04995"/>
<dbReference type="InterPro" id="IPR001387">
    <property type="entry name" value="Cro/C1-type_HTH"/>
</dbReference>
<proteinExistence type="predicted"/>
<dbReference type="AlphaFoldDB" id="A0A097IEV9"/>
<reference evidence="2 3" key="1">
    <citation type="submission" date="2013-09" db="EMBL/GenBank/DDBJ databases">
        <title>Complete genome sequence of Corynebacterium doosanense CAU 212(T) (=DSM 45436(T)), isolated from activated sludge.</title>
        <authorList>
            <person name="Schaffert L."/>
            <person name="Albersmeier A."/>
            <person name="Kalinowski J."/>
            <person name="Ruckert C."/>
        </authorList>
    </citation>
    <scope>NUCLEOTIDE SEQUENCE [LARGE SCALE GENOMIC DNA]</scope>
    <source>
        <strain evidence="2 3">CAU 212</strain>
    </source>
</reference>
<dbReference type="Gene3D" id="1.10.260.40">
    <property type="entry name" value="lambda repressor-like DNA-binding domains"/>
    <property type="match status" value="1"/>
</dbReference>
<organism evidence="2 3">
    <name type="scientific">Corynebacterium doosanense CAU 212 = DSM 45436</name>
    <dbReference type="NCBI Taxonomy" id="558173"/>
    <lineage>
        <taxon>Bacteria</taxon>
        <taxon>Bacillati</taxon>
        <taxon>Actinomycetota</taxon>
        <taxon>Actinomycetes</taxon>
        <taxon>Mycobacteriales</taxon>
        <taxon>Corynebacteriaceae</taxon>
        <taxon>Corynebacterium</taxon>
    </lineage>
</organism>
<evidence type="ECO:0000259" key="1">
    <source>
        <dbReference type="PROSITE" id="PS50943"/>
    </source>
</evidence>
<evidence type="ECO:0000313" key="2">
    <source>
        <dbReference type="EMBL" id="AIT60682.1"/>
    </source>
</evidence>
<dbReference type="Proteomes" id="UP000029914">
    <property type="component" value="Chromosome"/>
</dbReference>
<dbReference type="SUPFAM" id="SSF47413">
    <property type="entry name" value="lambda repressor-like DNA-binding domains"/>
    <property type="match status" value="1"/>
</dbReference>
<dbReference type="InterPro" id="IPR010982">
    <property type="entry name" value="Lambda_DNA-bd_dom_sf"/>
</dbReference>
<dbReference type="Pfam" id="PF01381">
    <property type="entry name" value="HTH_3"/>
    <property type="match status" value="1"/>
</dbReference>
<dbReference type="HOGENOM" id="CLU_066192_13_0_11"/>
<dbReference type="CDD" id="cd00093">
    <property type="entry name" value="HTH_XRE"/>
    <property type="match status" value="1"/>
</dbReference>
<protein>
    <submittedName>
        <fullName evidence="2">XRE family transcriptional regulator</fullName>
    </submittedName>
</protein>
<accession>A0A097IEV9</accession>
<feature type="domain" description="HTH cro/C1-type" evidence="1">
    <location>
        <begin position="35"/>
        <end position="92"/>
    </location>
</feature>
<dbReference type="eggNOG" id="COG1396">
    <property type="taxonomic scope" value="Bacteria"/>
</dbReference>
<dbReference type="OrthoDB" id="5738376at2"/>
<dbReference type="EMBL" id="CP006764">
    <property type="protein sequence ID" value="AIT60682.1"/>
    <property type="molecule type" value="Genomic_DNA"/>
</dbReference>
<keyword evidence="3" id="KW-1185">Reference proteome</keyword>
<evidence type="ECO:0000313" key="3">
    <source>
        <dbReference type="Proteomes" id="UP000029914"/>
    </source>
</evidence>
<dbReference type="GO" id="GO:0003677">
    <property type="term" value="F:DNA binding"/>
    <property type="evidence" value="ECO:0007669"/>
    <property type="project" value="InterPro"/>
</dbReference>